<proteinExistence type="predicted"/>
<reference evidence="1" key="1">
    <citation type="submission" date="2020-07" db="EMBL/GenBank/DDBJ databases">
        <title>Clarias magur genome sequencing, assembly and annotation.</title>
        <authorList>
            <person name="Kushwaha B."/>
            <person name="Kumar R."/>
            <person name="Das P."/>
            <person name="Joshi C.G."/>
            <person name="Kumar D."/>
            <person name="Nagpure N.S."/>
            <person name="Pandey M."/>
            <person name="Agarwal S."/>
            <person name="Srivastava S."/>
            <person name="Singh M."/>
            <person name="Sahoo L."/>
            <person name="Jayasankar P."/>
            <person name="Meher P.K."/>
            <person name="Koringa P.G."/>
            <person name="Iquebal M.A."/>
            <person name="Das S.P."/>
            <person name="Bit A."/>
            <person name="Patnaik S."/>
            <person name="Patel N."/>
            <person name="Shah T.M."/>
            <person name="Hinsu A."/>
            <person name="Jena J.K."/>
        </authorList>
    </citation>
    <scope>NUCLEOTIDE SEQUENCE</scope>
    <source>
        <strain evidence="1">CIFAMagur01</strain>
        <tissue evidence="1">Testis</tissue>
    </source>
</reference>
<evidence type="ECO:0000313" key="2">
    <source>
        <dbReference type="Proteomes" id="UP000727407"/>
    </source>
</evidence>
<comment type="caution">
    <text evidence="1">The sequence shown here is derived from an EMBL/GenBank/DDBJ whole genome shotgun (WGS) entry which is preliminary data.</text>
</comment>
<name>A0A8J4X5L4_CLAMG</name>
<dbReference type="EMBL" id="QNUK01000053">
    <property type="protein sequence ID" value="KAF5904727.1"/>
    <property type="molecule type" value="Genomic_DNA"/>
</dbReference>
<protein>
    <submittedName>
        <fullName evidence="1">Uncharacterized protein</fullName>
    </submittedName>
</protein>
<evidence type="ECO:0000313" key="1">
    <source>
        <dbReference type="EMBL" id="KAF5904727.1"/>
    </source>
</evidence>
<gene>
    <name evidence="1" type="ORF">DAT39_005566</name>
</gene>
<accession>A0A8J4X5L4</accession>
<sequence>MPALQCPVNYYPVKQKGGAGFGHEHHLSLPISPKPGINEVDNCLFILLAPAPMARSTCDGFLLLSNRFFAEPFACSLD</sequence>
<dbReference type="AlphaFoldDB" id="A0A8J4X5L4"/>
<dbReference type="Proteomes" id="UP000727407">
    <property type="component" value="Unassembled WGS sequence"/>
</dbReference>
<keyword evidence="2" id="KW-1185">Reference proteome</keyword>
<organism evidence="1 2">
    <name type="scientific">Clarias magur</name>
    <name type="common">Asian catfish</name>
    <name type="synonym">Macropteronotus magur</name>
    <dbReference type="NCBI Taxonomy" id="1594786"/>
    <lineage>
        <taxon>Eukaryota</taxon>
        <taxon>Metazoa</taxon>
        <taxon>Chordata</taxon>
        <taxon>Craniata</taxon>
        <taxon>Vertebrata</taxon>
        <taxon>Euteleostomi</taxon>
        <taxon>Actinopterygii</taxon>
        <taxon>Neopterygii</taxon>
        <taxon>Teleostei</taxon>
        <taxon>Ostariophysi</taxon>
        <taxon>Siluriformes</taxon>
        <taxon>Clariidae</taxon>
        <taxon>Clarias</taxon>
    </lineage>
</organism>